<protein>
    <recommendedName>
        <fullName evidence="3">Glycosyl transferase family 2</fullName>
    </recommendedName>
</protein>
<reference evidence="2" key="1">
    <citation type="submission" date="2017-09" db="EMBL/GenBank/DDBJ databases">
        <authorList>
            <person name="Varghese N."/>
            <person name="Submissions S."/>
        </authorList>
    </citation>
    <scope>NUCLEOTIDE SEQUENCE [LARGE SCALE GENOMIC DNA]</scope>
    <source>
        <strain evidence="2">CGMCC 1.12803</strain>
    </source>
</reference>
<dbReference type="RefSeq" id="WP_097131127.1">
    <property type="nucleotide sequence ID" value="NZ_OCMT01000002.1"/>
</dbReference>
<dbReference type="Gene3D" id="3.90.550.10">
    <property type="entry name" value="Spore Coat Polysaccharide Biosynthesis Protein SpsA, Chain A"/>
    <property type="match status" value="1"/>
</dbReference>
<evidence type="ECO:0000313" key="1">
    <source>
        <dbReference type="EMBL" id="SOD14869.1"/>
    </source>
</evidence>
<evidence type="ECO:0000313" key="2">
    <source>
        <dbReference type="Proteomes" id="UP000219281"/>
    </source>
</evidence>
<dbReference type="Proteomes" id="UP000219281">
    <property type="component" value="Unassembled WGS sequence"/>
</dbReference>
<evidence type="ECO:0008006" key="3">
    <source>
        <dbReference type="Google" id="ProtNLM"/>
    </source>
</evidence>
<gene>
    <name evidence="1" type="ORF">SAMN06297358_1830</name>
</gene>
<dbReference type="OrthoDB" id="9815923at2"/>
<proteinExistence type="predicted"/>
<sequence length="293" mass="34844">MKVAGFTFIRNAVKNDYTIVEAITSILPICDEFVIAHGNSDDNTLELLKSIASDKIRIIQTTWDDSLREGGQTFALETDKAFNAISKDVDWAFYIQGDECVHEKYLPVIKREMELCLEDKKIEGLLFNYKHFYGSYDFVAHSRRWYRREVRIIRNLPGMHSYKDAQGFRYNDRKVKVKHIDAYIYHYGWVKPPEGLTNKVRNFNKFYTTNDEWIEETYPEFTAFDYKNADELYHFSETHPQTFLSRVEKSNWKFNFDPTKAKNKLPLRRKILAWIEKVSGLRLFEYKNYQKIA</sequence>
<organism evidence="1 2">
    <name type="scientific">Pedobacter xixiisoli</name>
    <dbReference type="NCBI Taxonomy" id="1476464"/>
    <lineage>
        <taxon>Bacteria</taxon>
        <taxon>Pseudomonadati</taxon>
        <taxon>Bacteroidota</taxon>
        <taxon>Sphingobacteriia</taxon>
        <taxon>Sphingobacteriales</taxon>
        <taxon>Sphingobacteriaceae</taxon>
        <taxon>Pedobacter</taxon>
    </lineage>
</organism>
<accession>A0A285ZYZ7</accession>
<dbReference type="EMBL" id="OCMT01000002">
    <property type="protein sequence ID" value="SOD14869.1"/>
    <property type="molecule type" value="Genomic_DNA"/>
</dbReference>
<dbReference type="SUPFAM" id="SSF53448">
    <property type="entry name" value="Nucleotide-diphospho-sugar transferases"/>
    <property type="match status" value="1"/>
</dbReference>
<dbReference type="AlphaFoldDB" id="A0A285ZYZ7"/>
<keyword evidence="2" id="KW-1185">Reference proteome</keyword>
<name>A0A285ZYZ7_9SPHI</name>
<dbReference type="InterPro" id="IPR029044">
    <property type="entry name" value="Nucleotide-diphossugar_trans"/>
</dbReference>